<dbReference type="InterPro" id="IPR051397">
    <property type="entry name" value="Zn-ADH-like_protein"/>
</dbReference>
<dbReference type="Pfam" id="PF08240">
    <property type="entry name" value="ADH_N"/>
    <property type="match status" value="1"/>
</dbReference>
<dbReference type="Gene3D" id="3.90.180.10">
    <property type="entry name" value="Medium-chain alcohol dehydrogenases, catalytic domain"/>
    <property type="match status" value="1"/>
</dbReference>
<dbReference type="CDD" id="cd05280">
    <property type="entry name" value="MDR_yhdh_yhfp"/>
    <property type="match status" value="1"/>
</dbReference>
<gene>
    <name evidence="2" type="ORF">HZF24_14100</name>
</gene>
<organism evidence="2 3">
    <name type="scientific">Sedimentibacter hydroxybenzoicus DSM 7310</name>
    <dbReference type="NCBI Taxonomy" id="1123245"/>
    <lineage>
        <taxon>Bacteria</taxon>
        <taxon>Bacillati</taxon>
        <taxon>Bacillota</taxon>
        <taxon>Tissierellia</taxon>
        <taxon>Sedimentibacter</taxon>
    </lineage>
</organism>
<feature type="domain" description="Enoyl reductase (ER)" evidence="1">
    <location>
        <begin position="20"/>
        <end position="328"/>
    </location>
</feature>
<evidence type="ECO:0000313" key="2">
    <source>
        <dbReference type="EMBL" id="NYB75275.1"/>
    </source>
</evidence>
<dbReference type="InterPro" id="IPR013154">
    <property type="entry name" value="ADH-like_N"/>
</dbReference>
<sequence>MKETFRAIVVREQSDGSFQRSIENAEASSLPEGEVIIKVEYSSLNYKDALSSTGNRGVTRKYPHTPGIDAAGIVVSDTSGQFKPGQQVIITGYDFGMNTHGGFGEYIRVPAKWIVPLPDTLTLKESMIYGTAGFTAALSVNKLVNYGVKPEDGPILVTGATGGVGSVAVSILSRLGYSVIALTGKEQARDMLIKSGAKDIISREALLENSHKAMLKEQWAGVIDTVGGNILEAVIKSTKYSGCVTCCGNVASASISVTVYPFILRGVALLGVDSVECPMDIRTGIWEKMAGQWKPENLEDNSREISLDEVSDNVDLMLKGQLKGRTVINLNK</sequence>
<dbReference type="AlphaFoldDB" id="A0A974BMG1"/>
<dbReference type="Gene3D" id="3.40.50.720">
    <property type="entry name" value="NAD(P)-binding Rossmann-like Domain"/>
    <property type="match status" value="1"/>
</dbReference>
<dbReference type="PANTHER" id="PTHR43677">
    <property type="entry name" value="SHORT-CHAIN DEHYDROGENASE/REDUCTASE"/>
    <property type="match status" value="1"/>
</dbReference>
<accession>A0A974BMG1</accession>
<dbReference type="Proteomes" id="UP000611629">
    <property type="component" value="Unassembled WGS sequence"/>
</dbReference>
<dbReference type="SMART" id="SM00829">
    <property type="entry name" value="PKS_ER"/>
    <property type="match status" value="1"/>
</dbReference>
<comment type="caution">
    <text evidence="2">The sequence shown here is derived from an EMBL/GenBank/DDBJ whole genome shotgun (WGS) entry which is preliminary data.</text>
</comment>
<dbReference type="InterPro" id="IPR013149">
    <property type="entry name" value="ADH-like_C"/>
</dbReference>
<dbReference type="SUPFAM" id="SSF51735">
    <property type="entry name" value="NAD(P)-binding Rossmann-fold domains"/>
    <property type="match status" value="1"/>
</dbReference>
<dbReference type="PANTHER" id="PTHR43677:SF1">
    <property type="entry name" value="ACRYLYL-COA REDUCTASE ACUI-RELATED"/>
    <property type="match status" value="1"/>
</dbReference>
<dbReference type="NCBIfam" id="TIGR02823">
    <property type="entry name" value="oxido_YhdH"/>
    <property type="match status" value="1"/>
</dbReference>
<dbReference type="EMBL" id="JACBNQ010000019">
    <property type="protein sequence ID" value="NYB75275.1"/>
    <property type="molecule type" value="Genomic_DNA"/>
</dbReference>
<dbReference type="GO" id="GO:0043957">
    <property type="term" value="F:acryloyl-CoA reductase (NADPH) activity"/>
    <property type="evidence" value="ECO:0007669"/>
    <property type="project" value="TreeGrafter"/>
</dbReference>
<evidence type="ECO:0000313" key="3">
    <source>
        <dbReference type="Proteomes" id="UP000611629"/>
    </source>
</evidence>
<reference evidence="2" key="1">
    <citation type="submission" date="2020-07" db="EMBL/GenBank/DDBJ databases">
        <title>Genomic analysis of a strain of Sedimentibacter Hydroxybenzoicus DSM7310.</title>
        <authorList>
            <person name="Ma S."/>
        </authorList>
    </citation>
    <scope>NUCLEOTIDE SEQUENCE</scope>
    <source>
        <strain evidence="2">DSM 7310</strain>
    </source>
</reference>
<dbReference type="SUPFAM" id="SSF50129">
    <property type="entry name" value="GroES-like"/>
    <property type="match status" value="1"/>
</dbReference>
<dbReference type="Pfam" id="PF00107">
    <property type="entry name" value="ADH_zinc_N"/>
    <property type="match status" value="1"/>
</dbReference>
<proteinExistence type="predicted"/>
<name>A0A974BMG1_SEDHY</name>
<evidence type="ECO:0000259" key="1">
    <source>
        <dbReference type="SMART" id="SM00829"/>
    </source>
</evidence>
<dbReference type="InterPro" id="IPR020843">
    <property type="entry name" value="ER"/>
</dbReference>
<keyword evidence="3" id="KW-1185">Reference proteome</keyword>
<dbReference type="InterPro" id="IPR014188">
    <property type="entry name" value="Acrylyl-CoA_reductase_AcuI"/>
</dbReference>
<protein>
    <submittedName>
        <fullName evidence="2">YhdH/YhfP family quinone oxidoreductase</fullName>
    </submittedName>
</protein>
<dbReference type="InterPro" id="IPR011032">
    <property type="entry name" value="GroES-like_sf"/>
</dbReference>
<dbReference type="InterPro" id="IPR036291">
    <property type="entry name" value="NAD(P)-bd_dom_sf"/>
</dbReference>